<keyword evidence="1" id="KW-0472">Membrane</keyword>
<feature type="transmembrane region" description="Helical" evidence="1">
    <location>
        <begin position="106"/>
        <end position="123"/>
    </location>
</feature>
<feature type="transmembrane region" description="Helical" evidence="1">
    <location>
        <begin position="20"/>
        <end position="36"/>
    </location>
</feature>
<reference evidence="2 3" key="1">
    <citation type="journal article" date="2018" name="Nat. Ecol. Evol.">
        <title>Pezizomycetes genomes reveal the molecular basis of ectomycorrhizal truffle lifestyle.</title>
        <authorList>
            <person name="Murat C."/>
            <person name="Payen T."/>
            <person name="Noel B."/>
            <person name="Kuo A."/>
            <person name="Morin E."/>
            <person name="Chen J."/>
            <person name="Kohler A."/>
            <person name="Krizsan K."/>
            <person name="Balestrini R."/>
            <person name="Da Silva C."/>
            <person name="Montanini B."/>
            <person name="Hainaut M."/>
            <person name="Levati E."/>
            <person name="Barry K.W."/>
            <person name="Belfiori B."/>
            <person name="Cichocki N."/>
            <person name="Clum A."/>
            <person name="Dockter R.B."/>
            <person name="Fauchery L."/>
            <person name="Guy J."/>
            <person name="Iotti M."/>
            <person name="Le Tacon F."/>
            <person name="Lindquist E.A."/>
            <person name="Lipzen A."/>
            <person name="Malagnac F."/>
            <person name="Mello A."/>
            <person name="Molinier V."/>
            <person name="Miyauchi S."/>
            <person name="Poulain J."/>
            <person name="Riccioni C."/>
            <person name="Rubini A."/>
            <person name="Sitrit Y."/>
            <person name="Splivallo R."/>
            <person name="Traeger S."/>
            <person name="Wang M."/>
            <person name="Zifcakova L."/>
            <person name="Wipf D."/>
            <person name="Zambonelli A."/>
            <person name="Paolocci F."/>
            <person name="Nowrousian M."/>
            <person name="Ottonello S."/>
            <person name="Baldrian P."/>
            <person name="Spatafora J.W."/>
            <person name="Henrissat B."/>
            <person name="Nagy L.G."/>
            <person name="Aury J.M."/>
            <person name="Wincker P."/>
            <person name="Grigoriev I.V."/>
            <person name="Bonfante P."/>
            <person name="Martin F.M."/>
        </authorList>
    </citation>
    <scope>NUCLEOTIDE SEQUENCE [LARGE SCALE GENOMIC DNA]</scope>
    <source>
        <strain evidence="2 3">120613-1</strain>
    </source>
</reference>
<keyword evidence="3" id="KW-1185">Reference proteome</keyword>
<keyword evidence="1" id="KW-0812">Transmembrane</keyword>
<dbReference type="Proteomes" id="UP000276215">
    <property type="component" value="Unassembled WGS sequence"/>
</dbReference>
<evidence type="ECO:0000256" key="1">
    <source>
        <dbReference type="SAM" id="Phobius"/>
    </source>
</evidence>
<dbReference type="AlphaFoldDB" id="A0A3N4J3D7"/>
<keyword evidence="1" id="KW-1133">Transmembrane helix</keyword>
<name>A0A3N4J3D7_9PEZI</name>
<evidence type="ECO:0000313" key="2">
    <source>
        <dbReference type="EMBL" id="RPA92843.1"/>
    </source>
</evidence>
<organism evidence="2 3">
    <name type="scientific">Choiromyces venosus 120613-1</name>
    <dbReference type="NCBI Taxonomy" id="1336337"/>
    <lineage>
        <taxon>Eukaryota</taxon>
        <taxon>Fungi</taxon>
        <taxon>Dikarya</taxon>
        <taxon>Ascomycota</taxon>
        <taxon>Pezizomycotina</taxon>
        <taxon>Pezizomycetes</taxon>
        <taxon>Pezizales</taxon>
        <taxon>Tuberaceae</taxon>
        <taxon>Choiromyces</taxon>
    </lineage>
</organism>
<protein>
    <submittedName>
        <fullName evidence="2">Uncharacterized protein</fullName>
    </submittedName>
</protein>
<dbReference type="EMBL" id="ML120464">
    <property type="protein sequence ID" value="RPA92843.1"/>
    <property type="molecule type" value="Genomic_DNA"/>
</dbReference>
<gene>
    <name evidence="2" type="ORF">L873DRAFT_132130</name>
</gene>
<sequence length="129" mass="14961">MAVQMTSLSPTTHHSPPPAARSIFDLFFFFFFFFFFRERGFFYPLISCENKYPSIIFGSTLLSPEFIPFFRVRTSFSISNPILAIIWLSNIFSLFLFSIWKKPWDNTGIGAGFICYKFFLLLVDRGCGA</sequence>
<proteinExistence type="predicted"/>
<evidence type="ECO:0000313" key="3">
    <source>
        <dbReference type="Proteomes" id="UP000276215"/>
    </source>
</evidence>
<feature type="transmembrane region" description="Helical" evidence="1">
    <location>
        <begin position="81"/>
        <end position="100"/>
    </location>
</feature>
<accession>A0A3N4J3D7</accession>